<reference evidence="1 2" key="1">
    <citation type="journal article" date="2010" name="Nature">
        <title>Genome sequencing and analysis of the model grass Brachypodium distachyon.</title>
        <authorList>
            <consortium name="International Brachypodium Initiative"/>
        </authorList>
    </citation>
    <scope>NUCLEOTIDE SEQUENCE [LARGE SCALE GENOMIC DNA]</scope>
    <source>
        <strain evidence="1 2">Bd21</strain>
    </source>
</reference>
<name>A0A2K2DS51_BRADI</name>
<dbReference type="Proteomes" id="UP000008810">
    <property type="component" value="Chromosome 1"/>
</dbReference>
<sequence length="127" mass="14062">MGTPGGPGSGRAESACWARLRSKPSRPNFVYNPTHRPYQLSRCLPLYTKSVETILNSFLIQETPTTCSTPALTTTPTASTPHRRPCLKVKGACSSLFRHPRRTHRYLRRRSSSCLSLSLPTPATCSM</sequence>
<keyword evidence="3" id="KW-1185">Reference proteome</keyword>
<organism evidence="1">
    <name type="scientific">Brachypodium distachyon</name>
    <name type="common">Purple false brome</name>
    <name type="synonym">Trachynia distachya</name>
    <dbReference type="NCBI Taxonomy" id="15368"/>
    <lineage>
        <taxon>Eukaryota</taxon>
        <taxon>Viridiplantae</taxon>
        <taxon>Streptophyta</taxon>
        <taxon>Embryophyta</taxon>
        <taxon>Tracheophyta</taxon>
        <taxon>Spermatophyta</taxon>
        <taxon>Magnoliopsida</taxon>
        <taxon>Liliopsida</taxon>
        <taxon>Poales</taxon>
        <taxon>Poaceae</taxon>
        <taxon>BOP clade</taxon>
        <taxon>Pooideae</taxon>
        <taxon>Stipodae</taxon>
        <taxon>Brachypodieae</taxon>
        <taxon>Brachypodium</taxon>
    </lineage>
</organism>
<proteinExistence type="predicted"/>
<dbReference type="InParanoid" id="A0A2K2DS51"/>
<dbReference type="EMBL" id="CM000880">
    <property type="protein sequence ID" value="PNT77104.1"/>
    <property type="molecule type" value="Genomic_DNA"/>
</dbReference>
<reference evidence="1" key="2">
    <citation type="submission" date="2017-06" db="EMBL/GenBank/DDBJ databases">
        <title>WGS assembly of Brachypodium distachyon.</title>
        <authorList>
            <consortium name="The International Brachypodium Initiative"/>
            <person name="Lucas S."/>
            <person name="Harmon-Smith M."/>
            <person name="Lail K."/>
            <person name="Tice H."/>
            <person name="Grimwood J."/>
            <person name="Bruce D."/>
            <person name="Barry K."/>
            <person name="Shu S."/>
            <person name="Lindquist E."/>
            <person name="Wang M."/>
            <person name="Pitluck S."/>
            <person name="Vogel J.P."/>
            <person name="Garvin D.F."/>
            <person name="Mockler T.C."/>
            <person name="Schmutz J."/>
            <person name="Rokhsar D."/>
            <person name="Bevan M.W."/>
        </authorList>
    </citation>
    <scope>NUCLEOTIDE SEQUENCE</scope>
    <source>
        <strain evidence="1">Bd21</strain>
    </source>
</reference>
<dbReference type="Gramene" id="PNT77104">
    <property type="protein sequence ID" value="PNT77104"/>
    <property type="gene ID" value="BRADI_1g57825v3"/>
</dbReference>
<dbReference type="EnsemblPlants" id="PNT77104">
    <property type="protein sequence ID" value="PNT77104"/>
    <property type="gene ID" value="BRADI_1g57825v3"/>
</dbReference>
<protein>
    <submittedName>
        <fullName evidence="1 2">Uncharacterized protein</fullName>
    </submittedName>
</protein>
<accession>A0A2K2DS51</accession>
<evidence type="ECO:0000313" key="3">
    <source>
        <dbReference type="Proteomes" id="UP000008810"/>
    </source>
</evidence>
<evidence type="ECO:0000313" key="1">
    <source>
        <dbReference type="EMBL" id="PNT77104.1"/>
    </source>
</evidence>
<dbReference type="AlphaFoldDB" id="A0A2K2DS51"/>
<reference evidence="2" key="3">
    <citation type="submission" date="2018-08" db="UniProtKB">
        <authorList>
            <consortium name="EnsemblPlants"/>
        </authorList>
    </citation>
    <scope>IDENTIFICATION</scope>
    <source>
        <strain evidence="2">cv. Bd21</strain>
    </source>
</reference>
<evidence type="ECO:0000313" key="2">
    <source>
        <dbReference type="EnsemblPlants" id="PNT77104"/>
    </source>
</evidence>
<gene>
    <name evidence="1" type="ORF">BRADI_1g57825v3</name>
</gene>